<dbReference type="NCBIfam" id="NF006047">
    <property type="entry name" value="PRK08193.1"/>
    <property type="match status" value="1"/>
</dbReference>
<dbReference type="GO" id="GO:0019568">
    <property type="term" value="P:arabinose catabolic process"/>
    <property type="evidence" value="ECO:0007669"/>
    <property type="project" value="UniProtKB-KW"/>
</dbReference>
<keyword evidence="5" id="KW-0479">Metal-binding</keyword>
<evidence type="ECO:0000256" key="12">
    <source>
        <dbReference type="ARBA" id="ARBA00060520"/>
    </source>
</evidence>
<keyword evidence="8" id="KW-0413">Isomerase</keyword>
<dbReference type="Gene3D" id="3.40.225.10">
    <property type="entry name" value="Class II aldolase/adducin N-terminal domain"/>
    <property type="match status" value="1"/>
</dbReference>
<evidence type="ECO:0000256" key="8">
    <source>
        <dbReference type="ARBA" id="ARBA00023235"/>
    </source>
</evidence>
<dbReference type="GO" id="GO:0046872">
    <property type="term" value="F:metal ion binding"/>
    <property type="evidence" value="ECO:0007669"/>
    <property type="project" value="UniProtKB-KW"/>
</dbReference>
<evidence type="ECO:0000256" key="9">
    <source>
        <dbReference type="ARBA" id="ARBA00023277"/>
    </source>
</evidence>
<comment type="cofactor">
    <cofactor evidence="2">
        <name>Zn(2+)</name>
        <dbReference type="ChEBI" id="CHEBI:29105"/>
    </cofactor>
</comment>
<dbReference type="GO" id="GO:0008742">
    <property type="term" value="F:L-ribulose-phosphate 4-epimerase activity"/>
    <property type="evidence" value="ECO:0007669"/>
    <property type="project" value="UniProtKB-EC"/>
</dbReference>
<comment type="function">
    <text evidence="11">Involved in the degradation of L-arabinose. Catalyzes the interconversion of L-ribulose 5-phosphate (LRu5P) and D-xylulose 5-phosphate (D-Xu5P) via a retroaldol/aldol mechanism (carbon-carbon bond cleavage analogous to a class II aldolase reaction).</text>
</comment>
<dbReference type="GO" id="GO:0016832">
    <property type="term" value="F:aldehyde-lyase activity"/>
    <property type="evidence" value="ECO:0007669"/>
    <property type="project" value="TreeGrafter"/>
</dbReference>
<evidence type="ECO:0000313" key="16">
    <source>
        <dbReference type="Proteomes" id="UP000721920"/>
    </source>
</evidence>
<dbReference type="InterPro" id="IPR001303">
    <property type="entry name" value="Aldolase_II/adducin_N"/>
</dbReference>
<sequence length="242" mass="26856">MLEELKQEVYEANMKLPKLGLVTFTWGNVSGIDREKGLFVIKPSGVDYDKLKPSDLVVVNLKGEVVEGDMNPSSDTPTHTVLYNAFPNIGGIVHTHSPWAVSFAGANLDVPAMNTTHADTFYGDVPAADALTKEEIEEDYEGNTGKTIVKTFKERGLDYEAIPAALVSQHGPFAWGPTADKAVYNAKVLEVVAEEDYHSMQLTHKNLELPQYLLDKHYYRKHGKNAYYGQNNAKSQSHATRE</sequence>
<dbReference type="PANTHER" id="PTHR22789">
    <property type="entry name" value="FUCULOSE PHOSPHATE ALDOLASE"/>
    <property type="match status" value="1"/>
</dbReference>
<evidence type="ECO:0000256" key="11">
    <source>
        <dbReference type="ARBA" id="ARBA00053542"/>
    </source>
</evidence>
<evidence type="ECO:0000256" key="1">
    <source>
        <dbReference type="ARBA" id="ARBA00001726"/>
    </source>
</evidence>
<dbReference type="InterPro" id="IPR036409">
    <property type="entry name" value="Aldolase_II/adducin_N_sf"/>
</dbReference>
<comment type="pathway">
    <text evidence="12">Carbohydrate degradation; L-arabinose degradation via L-ribulose; D-xylulose 5-phosphate from L-arabinose (bacterial route): step 3/3.</text>
</comment>
<name>A0A921F2F9_9LACO</name>
<dbReference type="SUPFAM" id="SSF53639">
    <property type="entry name" value="AraD/HMP-PK domain-like"/>
    <property type="match status" value="1"/>
</dbReference>
<proteinExistence type="inferred from homology"/>
<dbReference type="Proteomes" id="UP000721920">
    <property type="component" value="Unassembled WGS sequence"/>
</dbReference>
<evidence type="ECO:0000256" key="3">
    <source>
        <dbReference type="ARBA" id="ARBA00010037"/>
    </source>
</evidence>
<evidence type="ECO:0000256" key="10">
    <source>
        <dbReference type="ARBA" id="ARBA00032206"/>
    </source>
</evidence>
<evidence type="ECO:0000256" key="13">
    <source>
        <dbReference type="ARBA" id="ARBA00074961"/>
    </source>
</evidence>
<evidence type="ECO:0000256" key="6">
    <source>
        <dbReference type="ARBA" id="ARBA00022833"/>
    </source>
</evidence>
<dbReference type="FunFam" id="3.40.225.10:FF:000001">
    <property type="entry name" value="L-ribulose-5-phosphate 4-epimerase UlaF"/>
    <property type="match status" value="1"/>
</dbReference>
<dbReference type="Pfam" id="PF00596">
    <property type="entry name" value="Aldolase_II"/>
    <property type="match status" value="1"/>
</dbReference>
<organism evidence="15 16">
    <name type="scientific">Levilactobacillus hammesii</name>
    <dbReference type="NCBI Taxonomy" id="267633"/>
    <lineage>
        <taxon>Bacteria</taxon>
        <taxon>Bacillati</taxon>
        <taxon>Bacillota</taxon>
        <taxon>Bacilli</taxon>
        <taxon>Lactobacillales</taxon>
        <taxon>Lactobacillaceae</taxon>
        <taxon>Levilactobacillus</taxon>
    </lineage>
</organism>
<reference evidence="15" key="1">
    <citation type="journal article" date="2021" name="PeerJ">
        <title>Extensive microbial diversity within the chicken gut microbiome revealed by metagenomics and culture.</title>
        <authorList>
            <person name="Gilroy R."/>
            <person name="Ravi A."/>
            <person name="Getino M."/>
            <person name="Pursley I."/>
            <person name="Horton D.L."/>
            <person name="Alikhan N.F."/>
            <person name="Baker D."/>
            <person name="Gharbi K."/>
            <person name="Hall N."/>
            <person name="Watson M."/>
            <person name="Adriaenssens E.M."/>
            <person name="Foster-Nyarko E."/>
            <person name="Jarju S."/>
            <person name="Secka A."/>
            <person name="Antonio M."/>
            <person name="Oren A."/>
            <person name="Chaudhuri R.R."/>
            <person name="La Ragione R."/>
            <person name="Hildebrand F."/>
            <person name="Pallen M.J."/>
        </authorList>
    </citation>
    <scope>NUCLEOTIDE SEQUENCE</scope>
    <source>
        <strain evidence="15">CHK173-2145</strain>
    </source>
</reference>
<dbReference type="EC" id="5.1.3.4" evidence="4"/>
<comment type="catalytic activity">
    <reaction evidence="1">
        <text>L-ribulose 5-phosphate = D-xylulose 5-phosphate</text>
        <dbReference type="Rhea" id="RHEA:22368"/>
        <dbReference type="ChEBI" id="CHEBI:57737"/>
        <dbReference type="ChEBI" id="CHEBI:58226"/>
        <dbReference type="EC" id="5.1.3.4"/>
    </reaction>
</comment>
<keyword evidence="7" id="KW-0054">Arabinose catabolism</keyword>
<reference evidence="15" key="2">
    <citation type="submission" date="2021-09" db="EMBL/GenBank/DDBJ databases">
        <authorList>
            <person name="Gilroy R."/>
        </authorList>
    </citation>
    <scope>NUCLEOTIDE SEQUENCE</scope>
    <source>
        <strain evidence="15">CHK173-2145</strain>
    </source>
</reference>
<protein>
    <recommendedName>
        <fullName evidence="13">L-ribulose-5-phosphate 4-epimerase</fullName>
        <ecNumber evidence="4">5.1.3.4</ecNumber>
    </recommendedName>
    <alternativeName>
        <fullName evidence="10">Phosphoribulose isomerase</fullName>
    </alternativeName>
</protein>
<feature type="domain" description="Class II aldolase/adducin N-terminal" evidence="14">
    <location>
        <begin position="7"/>
        <end position="197"/>
    </location>
</feature>
<evidence type="ECO:0000256" key="7">
    <source>
        <dbReference type="ARBA" id="ARBA00022935"/>
    </source>
</evidence>
<dbReference type="AlphaFoldDB" id="A0A921F2F9"/>
<keyword evidence="9" id="KW-0119">Carbohydrate metabolism</keyword>
<accession>A0A921F2F9</accession>
<keyword evidence="6" id="KW-0862">Zinc</keyword>
<dbReference type="PANTHER" id="PTHR22789:SF8">
    <property type="entry name" value="L-RIBULOSE-5-PHOSPHATE 4-EPIMERASE SGBE"/>
    <property type="match status" value="1"/>
</dbReference>
<gene>
    <name evidence="15" type="ORF">K8U88_07350</name>
</gene>
<evidence type="ECO:0000259" key="14">
    <source>
        <dbReference type="SMART" id="SM01007"/>
    </source>
</evidence>
<comment type="caution">
    <text evidence="15">The sequence shown here is derived from an EMBL/GenBank/DDBJ whole genome shotgun (WGS) entry which is preliminary data.</text>
</comment>
<dbReference type="GO" id="GO:0005829">
    <property type="term" value="C:cytosol"/>
    <property type="evidence" value="ECO:0007669"/>
    <property type="project" value="TreeGrafter"/>
</dbReference>
<evidence type="ECO:0000256" key="2">
    <source>
        <dbReference type="ARBA" id="ARBA00001947"/>
    </source>
</evidence>
<comment type="similarity">
    <text evidence="3">Belongs to the aldolase class II family. AraD/FucA subfamily.</text>
</comment>
<evidence type="ECO:0000256" key="5">
    <source>
        <dbReference type="ARBA" id="ARBA00022723"/>
    </source>
</evidence>
<dbReference type="InterPro" id="IPR050197">
    <property type="entry name" value="Aldolase_class_II_sugar_metab"/>
</dbReference>
<dbReference type="EMBL" id="DYXN01000107">
    <property type="protein sequence ID" value="HJE87389.1"/>
    <property type="molecule type" value="Genomic_DNA"/>
</dbReference>
<evidence type="ECO:0000313" key="15">
    <source>
        <dbReference type="EMBL" id="HJE87389.1"/>
    </source>
</evidence>
<evidence type="ECO:0000256" key="4">
    <source>
        <dbReference type="ARBA" id="ARBA00013186"/>
    </source>
</evidence>
<dbReference type="SMART" id="SM01007">
    <property type="entry name" value="Aldolase_II"/>
    <property type="match status" value="1"/>
</dbReference>